<keyword evidence="3" id="KW-1185">Reference proteome</keyword>
<protein>
    <submittedName>
        <fullName evidence="2">Uncharacterized protein</fullName>
    </submittedName>
</protein>
<keyword evidence="1" id="KW-0812">Transmembrane</keyword>
<dbReference type="AlphaFoldDB" id="A0A383VWB1"/>
<gene>
    <name evidence="2" type="ORF">BQ4739_LOCUS9393</name>
</gene>
<evidence type="ECO:0000256" key="1">
    <source>
        <dbReference type="SAM" id="Phobius"/>
    </source>
</evidence>
<keyword evidence="1" id="KW-1133">Transmembrane helix</keyword>
<name>A0A383VWB1_TETOB</name>
<feature type="transmembrane region" description="Helical" evidence="1">
    <location>
        <begin position="125"/>
        <end position="144"/>
    </location>
</feature>
<keyword evidence="1" id="KW-0472">Membrane</keyword>
<organism evidence="2 3">
    <name type="scientific">Tetradesmus obliquus</name>
    <name type="common">Green alga</name>
    <name type="synonym">Acutodesmus obliquus</name>
    <dbReference type="NCBI Taxonomy" id="3088"/>
    <lineage>
        <taxon>Eukaryota</taxon>
        <taxon>Viridiplantae</taxon>
        <taxon>Chlorophyta</taxon>
        <taxon>core chlorophytes</taxon>
        <taxon>Chlorophyceae</taxon>
        <taxon>CS clade</taxon>
        <taxon>Sphaeropleales</taxon>
        <taxon>Scenedesmaceae</taxon>
        <taxon>Tetradesmus</taxon>
    </lineage>
</organism>
<feature type="transmembrane region" description="Helical" evidence="1">
    <location>
        <begin position="181"/>
        <end position="201"/>
    </location>
</feature>
<sequence length="250" mass="27107">MYLGLVHMAFQPLVVNWALFTLPRPIALGKLSPPFTYPMVFKASFRLCAAAAALLLIKFIPALVALLDAQQLLTGVLAPYLPDRILSALVTNSCHGAELGCGAQLCSTVGKYHLAWYAPQMGTGYYVPSFFVHFFAMFMPSLLFGGTYHRLVMGLVFVSGPLMTEYIMWGGSQDVRAHEWQGVWCLFSAAQVLGALGIEVISNGIVNKCWIVPHKDDYAANDYECAAANGATNGVANGFHANGAIPKKQL</sequence>
<feature type="transmembrane region" description="Helical" evidence="1">
    <location>
        <begin position="151"/>
        <end position="169"/>
    </location>
</feature>
<reference evidence="2 3" key="1">
    <citation type="submission" date="2016-10" db="EMBL/GenBank/DDBJ databases">
        <authorList>
            <person name="Cai Z."/>
        </authorList>
    </citation>
    <scope>NUCLEOTIDE SEQUENCE [LARGE SCALE GENOMIC DNA]</scope>
</reference>
<feature type="transmembrane region" description="Helical" evidence="1">
    <location>
        <begin position="43"/>
        <end position="67"/>
    </location>
</feature>
<proteinExistence type="predicted"/>
<dbReference type="EMBL" id="FNXT01000904">
    <property type="protein sequence ID" value="SZX69092.1"/>
    <property type="molecule type" value="Genomic_DNA"/>
</dbReference>
<evidence type="ECO:0000313" key="3">
    <source>
        <dbReference type="Proteomes" id="UP000256970"/>
    </source>
</evidence>
<accession>A0A383VWB1</accession>
<dbReference type="Proteomes" id="UP000256970">
    <property type="component" value="Unassembled WGS sequence"/>
</dbReference>
<evidence type="ECO:0000313" key="2">
    <source>
        <dbReference type="EMBL" id="SZX69092.1"/>
    </source>
</evidence>